<accession>A0A7D4BI18</accession>
<name>A0A7D4BI18_9SPHN</name>
<evidence type="ECO:0000259" key="1">
    <source>
        <dbReference type="Pfam" id="PF13676"/>
    </source>
</evidence>
<dbReference type="SUPFAM" id="SSF48452">
    <property type="entry name" value="TPR-like"/>
    <property type="match status" value="1"/>
</dbReference>
<dbReference type="Proteomes" id="UP000504693">
    <property type="component" value="Chromosome"/>
</dbReference>
<sequence>MARRFAEGLEREGFTVWWDQALRSGEAYDEVTEAALKAAKAVVVLWSPRSVVSRWVRAEATIADRKKTLVPAMIEPCERPVMFELTQTAELGHWNGEANDPAWLAFVQDVAKFISRPAQHAHEPRGVAAPSPTHRAVRSVPNLQPGDGLPLLAVLPFDNLSSDEELTYFCDGVSEEIQRTVASSTTLRVVARTSSFQFRGKEKTISNVASALGTSHLLDGTVRRSGSRVRISAELVDCATHNALWADRFDGDLDDVFTLQENIAEAVADALKVKLAPPPKSAVLDPAIYEKFLRARGILAEGDPEFDDTAIRAEPMLEDVVHSAPDFALGWELLASARSKILRYSHGKGDFKEGRNGVIHAANTALSLDPRRSGALLALARLEPWGAYNAREKLLKQALAVAPHDPEALNDMSVFCWSVGRFREALRLAEQACELNPLMPSARLHVAQMRTYVGDYEGSVRMLAELHERWPKNAGILLSLLGFSATLGFPDIYDAAVDDCEYFDGWQAYALLETRLYAEALRSDDEEKKRARLARYNQMLAKSGTIALNIVDSVSSLGMTEEALELAERASFDHIFLPEGERPADIYPGIVLGRWSEINKTTRFIKLCHRLGLCDYWVGTGAWPDCVDWTPYDFKAEVKRSVRLAG</sequence>
<dbReference type="AlphaFoldDB" id="A0A7D4BI18"/>
<keyword evidence="3" id="KW-1185">Reference proteome</keyword>
<evidence type="ECO:0000313" key="3">
    <source>
        <dbReference type="Proteomes" id="UP000504693"/>
    </source>
</evidence>
<reference evidence="2 3" key="1">
    <citation type="submission" date="2020-05" db="EMBL/GenBank/DDBJ databases">
        <title>Erythrobacter mangrovi sp. nov., isolated from rhizosphere soil of mangrove plant (Kandelia candel).</title>
        <authorList>
            <person name="Ye Y.H."/>
        </authorList>
    </citation>
    <scope>NUCLEOTIDE SEQUENCE [LARGE SCALE GENOMIC DNA]</scope>
    <source>
        <strain evidence="2 3">EB310</strain>
    </source>
</reference>
<dbReference type="EMBL" id="CP053921">
    <property type="protein sequence ID" value="QKG72562.1"/>
    <property type="molecule type" value="Genomic_DNA"/>
</dbReference>
<dbReference type="GO" id="GO:0007165">
    <property type="term" value="P:signal transduction"/>
    <property type="evidence" value="ECO:0007669"/>
    <property type="project" value="InterPro"/>
</dbReference>
<dbReference type="Pfam" id="PF13676">
    <property type="entry name" value="TIR_2"/>
    <property type="match status" value="1"/>
</dbReference>
<dbReference type="SUPFAM" id="SSF52200">
    <property type="entry name" value="Toll/Interleukin receptor TIR domain"/>
    <property type="match status" value="1"/>
</dbReference>
<evidence type="ECO:0000313" key="2">
    <source>
        <dbReference type="EMBL" id="QKG72562.1"/>
    </source>
</evidence>
<gene>
    <name evidence="2" type="ORF">HQR01_14980</name>
</gene>
<dbReference type="InterPro" id="IPR000157">
    <property type="entry name" value="TIR_dom"/>
</dbReference>
<dbReference type="Gene3D" id="1.25.40.10">
    <property type="entry name" value="Tetratricopeptide repeat domain"/>
    <property type="match status" value="1"/>
</dbReference>
<protein>
    <submittedName>
        <fullName evidence="2">TIR domain-containing protein</fullName>
    </submittedName>
</protein>
<dbReference type="Gene3D" id="3.40.50.10140">
    <property type="entry name" value="Toll/interleukin-1 receptor homology (TIR) domain"/>
    <property type="match status" value="1"/>
</dbReference>
<dbReference type="InterPro" id="IPR011990">
    <property type="entry name" value="TPR-like_helical_dom_sf"/>
</dbReference>
<dbReference type="KEGG" id="emv:HQR01_14980"/>
<proteinExistence type="predicted"/>
<feature type="domain" description="TIR" evidence="1">
    <location>
        <begin position="2"/>
        <end position="90"/>
    </location>
</feature>
<dbReference type="InterPro" id="IPR035897">
    <property type="entry name" value="Toll_tir_struct_dom_sf"/>
</dbReference>
<organism evidence="2 3">
    <name type="scientific">Erythrobacter mangrovi</name>
    <dbReference type="NCBI Taxonomy" id="2739433"/>
    <lineage>
        <taxon>Bacteria</taxon>
        <taxon>Pseudomonadati</taxon>
        <taxon>Pseudomonadota</taxon>
        <taxon>Alphaproteobacteria</taxon>
        <taxon>Sphingomonadales</taxon>
        <taxon>Erythrobacteraceae</taxon>
        <taxon>Erythrobacter/Porphyrobacter group</taxon>
        <taxon>Erythrobacter</taxon>
    </lineage>
</organism>